<evidence type="ECO:0000313" key="2">
    <source>
        <dbReference type="EMBL" id="RLM99770.1"/>
    </source>
</evidence>
<dbReference type="AlphaFoldDB" id="A0A3L6RBZ7"/>
<dbReference type="PANTHER" id="PTHR33086">
    <property type="entry name" value="OS05G0468200 PROTEIN-RELATED"/>
    <property type="match status" value="1"/>
</dbReference>
<name>A0A3L6RBZ7_PANMI</name>
<gene>
    <name evidence="2" type="ORF">C2845_PM06G18990</name>
</gene>
<reference evidence="3" key="1">
    <citation type="journal article" date="2019" name="Nat. Commun.">
        <title>The genome of broomcorn millet.</title>
        <authorList>
            <person name="Zou C."/>
            <person name="Miki D."/>
            <person name="Li D."/>
            <person name="Tang Q."/>
            <person name="Xiao L."/>
            <person name="Rajput S."/>
            <person name="Deng P."/>
            <person name="Jia W."/>
            <person name="Huang R."/>
            <person name="Zhang M."/>
            <person name="Sun Y."/>
            <person name="Hu J."/>
            <person name="Fu X."/>
            <person name="Schnable P.S."/>
            <person name="Li F."/>
            <person name="Zhang H."/>
            <person name="Feng B."/>
            <person name="Zhu X."/>
            <person name="Liu R."/>
            <person name="Schnable J.C."/>
            <person name="Zhu J.-K."/>
            <person name="Zhang H."/>
        </authorList>
    </citation>
    <scope>NUCLEOTIDE SEQUENCE [LARGE SCALE GENOMIC DNA]</scope>
</reference>
<dbReference type="OrthoDB" id="592504at2759"/>
<dbReference type="Proteomes" id="UP000275267">
    <property type="component" value="Unassembled WGS sequence"/>
</dbReference>
<dbReference type="PANTHER" id="PTHR33086:SF98">
    <property type="entry name" value="OS05G0468200 PROTEIN"/>
    <property type="match status" value="1"/>
</dbReference>
<dbReference type="EMBL" id="PQIB02000009">
    <property type="protein sequence ID" value="RLM99770.1"/>
    <property type="molecule type" value="Genomic_DNA"/>
</dbReference>
<accession>A0A3L6RBZ7</accession>
<feature type="domain" description="DUF1618" evidence="1">
    <location>
        <begin position="235"/>
        <end position="327"/>
    </location>
</feature>
<comment type="caution">
    <text evidence="2">The sequence shown here is derived from an EMBL/GenBank/DDBJ whole genome shotgun (WGS) entry which is preliminary data.</text>
</comment>
<protein>
    <recommendedName>
        <fullName evidence="1">DUF1618 domain-containing protein</fullName>
    </recommendedName>
</protein>
<evidence type="ECO:0000259" key="1">
    <source>
        <dbReference type="Pfam" id="PF07762"/>
    </source>
</evidence>
<dbReference type="Pfam" id="PF07762">
    <property type="entry name" value="DUF1618"/>
    <property type="match status" value="1"/>
</dbReference>
<evidence type="ECO:0000313" key="3">
    <source>
        <dbReference type="Proteomes" id="UP000275267"/>
    </source>
</evidence>
<sequence length="447" mass="49661">MPLRRILGLSAAVSGRLLRGFSSSAARPTWAMIHPLARLADSRAPRASLRFAEPPCLSHLVIPAHFADPPRHDPRGDDVSLLYGGVIKTSSGDGLLLLAFMDVSATAPIVATRGGTQVRKLTAIDLDLDMTRFVCNPLSGQVFRLPDIDGTKKTSWYSEMGILTQSERPDRPPDRYAVAVLSEDRDGEGRSFVMRRFLSQTGEWEKLVGLPSPLPLARRINIDLEVLALAGRLWWVDASWGVVSSDPFSDQPDLRFVELPRGSVTEPVESWEDWRVQGRYRHIGVSEGRLRYAEVSKEKPFLLSSFALDDDGSGWRLEHRVALSRVFPHGDYLSGDDTPQIGALDPLSASIMHLTVAEQAFSVDMDRGKLLSCSLRGEGTGLPCVLPPWLGSSRIPSAGNEIFQVPRQMAKRLYQTYWFVWTETRRIEVSTKPTGMGILTNWEADGW</sequence>
<dbReference type="InterPro" id="IPR011676">
    <property type="entry name" value="DUF1618"/>
</dbReference>
<dbReference type="STRING" id="4540.A0A3L6RBZ7"/>
<keyword evidence="3" id="KW-1185">Reference proteome</keyword>
<organism evidence="2 3">
    <name type="scientific">Panicum miliaceum</name>
    <name type="common">Proso millet</name>
    <name type="synonym">Broomcorn millet</name>
    <dbReference type="NCBI Taxonomy" id="4540"/>
    <lineage>
        <taxon>Eukaryota</taxon>
        <taxon>Viridiplantae</taxon>
        <taxon>Streptophyta</taxon>
        <taxon>Embryophyta</taxon>
        <taxon>Tracheophyta</taxon>
        <taxon>Spermatophyta</taxon>
        <taxon>Magnoliopsida</taxon>
        <taxon>Liliopsida</taxon>
        <taxon>Poales</taxon>
        <taxon>Poaceae</taxon>
        <taxon>PACMAD clade</taxon>
        <taxon>Panicoideae</taxon>
        <taxon>Panicodae</taxon>
        <taxon>Paniceae</taxon>
        <taxon>Panicinae</taxon>
        <taxon>Panicum</taxon>
        <taxon>Panicum sect. Panicum</taxon>
    </lineage>
</organism>
<proteinExistence type="predicted"/>